<sequence length="159" mass="17606">MKALTKVTRSIKPAEVEKKWHIVDADGLVVGRLAAIVANHLRGKHKPSYTPHVDCGDHVIIINADKVKFTGRKMTDKVYYKHTGHPGGIKETTPAKVLGGRFPERVLEKAVERMIPRGPLGRAQMRALHIYAGTEHPHDGQKPETLDVASMNRKNKVAA</sequence>
<comment type="function">
    <text evidence="6">This protein is one of the early assembly proteins of the 50S ribosomal subunit, although it is not seen to bind rRNA by itself. It is important during the early stages of 50S assembly.</text>
</comment>
<protein>
    <recommendedName>
        <fullName evidence="5 6">Large ribosomal subunit protein uL13</fullName>
    </recommendedName>
</protein>
<evidence type="ECO:0000256" key="2">
    <source>
        <dbReference type="ARBA" id="ARBA00011838"/>
    </source>
</evidence>
<dbReference type="PIRSF" id="PIRSF002181">
    <property type="entry name" value="Ribosomal_L13"/>
    <property type="match status" value="1"/>
</dbReference>
<evidence type="ECO:0000256" key="7">
    <source>
        <dbReference type="SAM" id="MobiDB-lite"/>
    </source>
</evidence>
<dbReference type="SUPFAM" id="SSF52161">
    <property type="entry name" value="Ribosomal protein L13"/>
    <property type="match status" value="1"/>
</dbReference>
<dbReference type="InterPro" id="IPR005823">
    <property type="entry name" value="Ribosomal_uL13_bac-type"/>
</dbReference>
<dbReference type="InterPro" id="IPR036899">
    <property type="entry name" value="Ribosomal_uL13_sf"/>
</dbReference>
<dbReference type="FunFam" id="3.90.1180.10:FF:000001">
    <property type="entry name" value="50S ribosomal protein L13"/>
    <property type="match status" value="1"/>
</dbReference>
<dbReference type="PANTHER" id="PTHR11545:SF2">
    <property type="entry name" value="LARGE RIBOSOMAL SUBUNIT PROTEIN UL13M"/>
    <property type="match status" value="1"/>
</dbReference>
<dbReference type="NCBIfam" id="TIGR01066">
    <property type="entry name" value="rplM_bact"/>
    <property type="match status" value="1"/>
</dbReference>
<dbReference type="GO" id="GO:0022625">
    <property type="term" value="C:cytosolic large ribosomal subunit"/>
    <property type="evidence" value="ECO:0007669"/>
    <property type="project" value="TreeGrafter"/>
</dbReference>
<comment type="similarity">
    <text evidence="1 6">Belongs to the universal ribosomal protein uL13 family.</text>
</comment>
<dbReference type="GO" id="GO:0006412">
    <property type="term" value="P:translation"/>
    <property type="evidence" value="ECO:0007669"/>
    <property type="project" value="UniProtKB-UniRule"/>
</dbReference>
<evidence type="ECO:0000256" key="6">
    <source>
        <dbReference type="HAMAP-Rule" id="MF_01366"/>
    </source>
</evidence>
<dbReference type="CDD" id="cd00392">
    <property type="entry name" value="Ribosomal_L13"/>
    <property type="match status" value="1"/>
</dbReference>
<evidence type="ECO:0000313" key="8">
    <source>
        <dbReference type="EMBL" id="QPC98729.1"/>
    </source>
</evidence>
<dbReference type="GO" id="GO:0003735">
    <property type="term" value="F:structural constituent of ribosome"/>
    <property type="evidence" value="ECO:0007669"/>
    <property type="project" value="InterPro"/>
</dbReference>
<feature type="compositionally biased region" description="Basic and acidic residues" evidence="7">
    <location>
        <begin position="135"/>
        <end position="145"/>
    </location>
</feature>
<evidence type="ECO:0000256" key="1">
    <source>
        <dbReference type="ARBA" id="ARBA00006227"/>
    </source>
</evidence>
<evidence type="ECO:0000256" key="3">
    <source>
        <dbReference type="ARBA" id="ARBA00022980"/>
    </source>
</evidence>
<keyword evidence="3 6" id="KW-0689">Ribosomal protein</keyword>
<dbReference type="GO" id="GO:0003729">
    <property type="term" value="F:mRNA binding"/>
    <property type="evidence" value="ECO:0007669"/>
    <property type="project" value="TreeGrafter"/>
</dbReference>
<dbReference type="RefSeq" id="WP_200981733.1">
    <property type="nucleotide sequence ID" value="NZ_CP064654.1"/>
</dbReference>
<dbReference type="PANTHER" id="PTHR11545">
    <property type="entry name" value="RIBOSOMAL PROTEIN L13"/>
    <property type="match status" value="1"/>
</dbReference>
<feature type="region of interest" description="Disordered" evidence="7">
    <location>
        <begin position="134"/>
        <end position="159"/>
    </location>
</feature>
<organism evidence="8 9">
    <name type="scientific">Qipengyuania soli</name>
    <dbReference type="NCBI Taxonomy" id="2782568"/>
    <lineage>
        <taxon>Bacteria</taxon>
        <taxon>Pseudomonadati</taxon>
        <taxon>Pseudomonadota</taxon>
        <taxon>Alphaproteobacteria</taxon>
        <taxon>Sphingomonadales</taxon>
        <taxon>Erythrobacteraceae</taxon>
        <taxon>Qipengyuania</taxon>
    </lineage>
</organism>
<comment type="subunit">
    <text evidence="2 6">Part of the 50S ribosomal subunit.</text>
</comment>
<dbReference type="Pfam" id="PF00572">
    <property type="entry name" value="Ribosomal_L13"/>
    <property type="match status" value="1"/>
</dbReference>
<proteinExistence type="inferred from homology"/>
<evidence type="ECO:0000256" key="4">
    <source>
        <dbReference type="ARBA" id="ARBA00023274"/>
    </source>
</evidence>
<dbReference type="HAMAP" id="MF_01366">
    <property type="entry name" value="Ribosomal_uL13"/>
    <property type="match status" value="1"/>
</dbReference>
<keyword evidence="4 6" id="KW-0687">Ribonucleoprotein</keyword>
<dbReference type="GO" id="GO:0017148">
    <property type="term" value="P:negative regulation of translation"/>
    <property type="evidence" value="ECO:0007669"/>
    <property type="project" value="TreeGrafter"/>
</dbReference>
<accession>A0A7S8F3U6</accession>
<dbReference type="Gene3D" id="3.90.1180.10">
    <property type="entry name" value="Ribosomal protein L13"/>
    <property type="match status" value="1"/>
</dbReference>
<name>A0A7S8F3U6_9SPHN</name>
<reference evidence="8 9" key="1">
    <citation type="submission" date="2020-11" db="EMBL/GenBank/DDBJ databases">
        <title>The genome sequence of Erythrobacter sp. 6D36.</title>
        <authorList>
            <person name="Liu Y."/>
        </authorList>
    </citation>
    <scope>NUCLEOTIDE SEQUENCE [LARGE SCALE GENOMIC DNA]</scope>
    <source>
        <strain evidence="8 9">6D36</strain>
    </source>
</reference>
<evidence type="ECO:0000313" key="9">
    <source>
        <dbReference type="Proteomes" id="UP000594459"/>
    </source>
</evidence>
<dbReference type="KEGG" id="qso:IRL76_12955"/>
<gene>
    <name evidence="6 8" type="primary">rplM</name>
    <name evidence="8" type="ORF">IRL76_12955</name>
</gene>
<dbReference type="InterPro" id="IPR005822">
    <property type="entry name" value="Ribosomal_uL13"/>
</dbReference>
<dbReference type="Proteomes" id="UP000594459">
    <property type="component" value="Chromosome"/>
</dbReference>
<dbReference type="EMBL" id="CP064654">
    <property type="protein sequence ID" value="QPC98729.1"/>
    <property type="molecule type" value="Genomic_DNA"/>
</dbReference>
<evidence type="ECO:0000256" key="5">
    <source>
        <dbReference type="ARBA" id="ARBA00035201"/>
    </source>
</evidence>
<dbReference type="AlphaFoldDB" id="A0A7S8F3U6"/>
<keyword evidence="9" id="KW-1185">Reference proteome</keyword>